<evidence type="ECO:0000259" key="6">
    <source>
        <dbReference type="SMART" id="SM00642"/>
    </source>
</evidence>
<accession>A0ABV8UQP3</accession>
<comment type="caution">
    <text evidence="7">The sequence shown here is derived from an EMBL/GenBank/DDBJ whole genome shotgun (WGS) entry which is preliminary data.</text>
</comment>
<proteinExistence type="predicted"/>
<reference evidence="8" key="1">
    <citation type="journal article" date="2019" name="Int. J. Syst. Evol. Microbiol.">
        <title>The Global Catalogue of Microorganisms (GCM) 10K type strain sequencing project: providing services to taxonomists for standard genome sequencing and annotation.</title>
        <authorList>
            <consortium name="The Broad Institute Genomics Platform"/>
            <consortium name="The Broad Institute Genome Sequencing Center for Infectious Disease"/>
            <person name="Wu L."/>
            <person name="Ma J."/>
        </authorList>
    </citation>
    <scope>NUCLEOTIDE SEQUENCE [LARGE SCALE GENOMIC DNA]</scope>
    <source>
        <strain evidence="8">CCUG 50353</strain>
    </source>
</reference>
<protein>
    <submittedName>
        <fullName evidence="7">Alpha-amylase family glycosyl hydrolase</fullName>
    </submittedName>
</protein>
<dbReference type="GO" id="GO:0016787">
    <property type="term" value="F:hydrolase activity"/>
    <property type="evidence" value="ECO:0007669"/>
    <property type="project" value="UniProtKB-KW"/>
</dbReference>
<evidence type="ECO:0000256" key="5">
    <source>
        <dbReference type="SAM" id="SignalP"/>
    </source>
</evidence>
<dbReference type="RefSeq" id="WP_378139183.1">
    <property type="nucleotide sequence ID" value="NZ_JBHSEF010000008.1"/>
</dbReference>
<evidence type="ECO:0000256" key="2">
    <source>
        <dbReference type="ARBA" id="ARBA00022723"/>
    </source>
</evidence>
<dbReference type="InterPro" id="IPR017853">
    <property type="entry name" value="GH"/>
</dbReference>
<dbReference type="SUPFAM" id="SSF51445">
    <property type="entry name" value="(Trans)glycosidases"/>
    <property type="match status" value="1"/>
</dbReference>
<evidence type="ECO:0000313" key="8">
    <source>
        <dbReference type="Proteomes" id="UP001595733"/>
    </source>
</evidence>
<keyword evidence="3 5" id="KW-0732">Signal</keyword>
<feature type="chain" id="PRO_5045456246" evidence="5">
    <location>
        <begin position="24"/>
        <end position="435"/>
    </location>
</feature>
<dbReference type="InterPro" id="IPR054174">
    <property type="entry name" value="Alpha-amylase-like_C"/>
</dbReference>
<dbReference type="CDD" id="cd00551">
    <property type="entry name" value="AmyAc_family"/>
    <property type="match status" value="1"/>
</dbReference>
<dbReference type="PANTHER" id="PTHR10357:SF215">
    <property type="entry name" value="ALPHA-AMYLASE 1"/>
    <property type="match status" value="1"/>
</dbReference>
<keyword evidence="8" id="KW-1185">Reference proteome</keyword>
<name>A0ABV8UQP3_9BACL</name>
<keyword evidence="2" id="KW-0479">Metal-binding</keyword>
<feature type="domain" description="Glycosyl hydrolase family 13 catalytic" evidence="6">
    <location>
        <begin position="32"/>
        <end position="307"/>
    </location>
</feature>
<dbReference type="InterPro" id="IPR013780">
    <property type="entry name" value="Glyco_hydro_b"/>
</dbReference>
<dbReference type="Pfam" id="PF00128">
    <property type="entry name" value="Alpha-amylase"/>
    <property type="match status" value="1"/>
</dbReference>
<feature type="transmembrane region" description="Helical" evidence="4">
    <location>
        <begin position="404"/>
        <end position="425"/>
    </location>
</feature>
<keyword evidence="4" id="KW-0812">Transmembrane</keyword>
<keyword evidence="7" id="KW-0378">Hydrolase</keyword>
<dbReference type="SMART" id="SM00642">
    <property type="entry name" value="Aamy"/>
    <property type="match status" value="1"/>
</dbReference>
<dbReference type="SUPFAM" id="SSF51011">
    <property type="entry name" value="Glycosyl hydrolase domain"/>
    <property type="match status" value="1"/>
</dbReference>
<dbReference type="PANTHER" id="PTHR10357">
    <property type="entry name" value="ALPHA-AMYLASE FAMILY MEMBER"/>
    <property type="match status" value="1"/>
</dbReference>
<dbReference type="Pfam" id="PF22026">
    <property type="entry name" value="Alpha-amylase_C_2"/>
    <property type="match status" value="1"/>
</dbReference>
<keyword evidence="4" id="KW-0472">Membrane</keyword>
<evidence type="ECO:0000256" key="3">
    <source>
        <dbReference type="ARBA" id="ARBA00022729"/>
    </source>
</evidence>
<keyword evidence="4" id="KW-1133">Transmembrane helix</keyword>
<dbReference type="Proteomes" id="UP001595733">
    <property type="component" value="Unassembled WGS sequence"/>
</dbReference>
<evidence type="ECO:0000313" key="7">
    <source>
        <dbReference type="EMBL" id="MFC4353617.1"/>
    </source>
</evidence>
<evidence type="ECO:0000256" key="1">
    <source>
        <dbReference type="ARBA" id="ARBA00001913"/>
    </source>
</evidence>
<comment type="cofactor">
    <cofactor evidence="1">
        <name>Ca(2+)</name>
        <dbReference type="ChEBI" id="CHEBI:29108"/>
    </cofactor>
</comment>
<organism evidence="7 8">
    <name type="scientific">Chryseomicrobium palamuruense</name>
    <dbReference type="NCBI Taxonomy" id="682973"/>
    <lineage>
        <taxon>Bacteria</taxon>
        <taxon>Bacillati</taxon>
        <taxon>Bacillota</taxon>
        <taxon>Bacilli</taxon>
        <taxon>Bacillales</taxon>
        <taxon>Caryophanaceae</taxon>
        <taxon>Chryseomicrobium</taxon>
    </lineage>
</organism>
<dbReference type="EMBL" id="JBHSEF010000008">
    <property type="protein sequence ID" value="MFC4353617.1"/>
    <property type="molecule type" value="Genomic_DNA"/>
</dbReference>
<feature type="signal peptide" evidence="5">
    <location>
        <begin position="1"/>
        <end position="23"/>
    </location>
</feature>
<sequence length="435" mass="48866">MKKIHIILAFVLLSFSVPVQASAAMQGESIYDLLVDRYFNQTNQNDIDANTQDPAAFAGGDFLGIINRLDHIKDMGFTYISMGPVFETSDYKGSSITNYSTVAPHFGTVEDFKHLLETLQSQNMKAMIDLPLAQAEEAEFSEMKQFLETFPVDGVKLTGISENTSPRLASFIEEINTDELDVIALEESDLPVDVTYSEERVNAFQQAFKTTDQPTEGLEGLASTDLLAIDTLASNRFTYVSTEENMFPPTRVKMAVGALLTLPGVPLMTYGTEIAMNGNSDETSHQIMNFRVDEDIMLFIEDLQTIRNQSQALQVGDMEMLENDNGYMVFKRSTEEESFIVVINNTSATQTFTASEELIGKDKELRGLFEQDIVRQDADGNYKLVLDREIVELYHVKEDSGLNMAYIVAMIIAYALFLAFIYLVWRKGKQKQQQT</sequence>
<evidence type="ECO:0000256" key="4">
    <source>
        <dbReference type="SAM" id="Phobius"/>
    </source>
</evidence>
<gene>
    <name evidence="7" type="ORF">ACFO0S_00890</name>
</gene>
<dbReference type="Gene3D" id="3.20.20.80">
    <property type="entry name" value="Glycosidases"/>
    <property type="match status" value="2"/>
</dbReference>
<dbReference type="InterPro" id="IPR006047">
    <property type="entry name" value="GH13_cat_dom"/>
</dbReference>
<dbReference type="Gene3D" id="2.60.40.1180">
    <property type="entry name" value="Golgi alpha-mannosidase II"/>
    <property type="match status" value="1"/>
</dbReference>